<evidence type="ECO:0000313" key="2">
    <source>
        <dbReference type="Proteomes" id="UP000324105"/>
    </source>
</evidence>
<dbReference type="AlphaFoldDB" id="A0A5A7ZC76"/>
<organism evidence="1 2">
    <name type="scientific">Streptococcus sanguinis</name>
    <dbReference type="NCBI Taxonomy" id="1305"/>
    <lineage>
        <taxon>Bacteria</taxon>
        <taxon>Bacillati</taxon>
        <taxon>Bacillota</taxon>
        <taxon>Bacilli</taxon>
        <taxon>Lactobacillales</taxon>
        <taxon>Streptococcaceae</taxon>
        <taxon>Streptococcus</taxon>
    </lineage>
</organism>
<accession>A0A5A7ZC76</accession>
<evidence type="ECO:0008006" key="3">
    <source>
        <dbReference type="Google" id="ProtNLM"/>
    </source>
</evidence>
<proteinExistence type="predicted"/>
<dbReference type="RefSeq" id="WP_149566322.1">
    <property type="nucleotide sequence ID" value="NZ_VIBR01000005.1"/>
</dbReference>
<dbReference type="EMBL" id="VIBR01000005">
    <property type="protein sequence ID" value="KAA0114843.1"/>
    <property type="molecule type" value="Genomic_DNA"/>
</dbReference>
<evidence type="ECO:0000313" key="1">
    <source>
        <dbReference type="EMBL" id="KAA0114843.1"/>
    </source>
</evidence>
<dbReference type="Proteomes" id="UP000324105">
    <property type="component" value="Unassembled WGS sequence"/>
</dbReference>
<reference evidence="1 2" key="1">
    <citation type="submission" date="2019-06" db="EMBL/GenBank/DDBJ databases">
        <title>Genome sequence and analysis of a MDR-Streptococcus sanguis isolated from throat swab of children with scarlet fever from Hangzhou,China.</title>
        <authorList>
            <person name="Huang Y."/>
            <person name="Xie L."/>
            <person name="Liu W."/>
        </authorList>
    </citation>
    <scope>NUCLEOTIDE SEQUENCE [LARGE SCALE GENOMIC DNA]</scope>
    <source>
        <strain evidence="1 2">S28</strain>
    </source>
</reference>
<name>A0A5A7ZC76_STRSA</name>
<gene>
    <name evidence="1" type="ORF">FKX92_10965</name>
</gene>
<protein>
    <recommendedName>
        <fullName evidence="3">DUF5082 domain-containing protein</fullName>
    </recommendedName>
</protein>
<sequence>MNYKERIAALNDFKSAISGGDTTDDVSGVSSDVADWEGNAYTKFGDYIKTVKTDSADIAGKKTAFLGEIDGRIAEVQAMFDTEVALNKWRLSMIHDAKNPTNNKNLIRSSINQADMDSSVRDYLLSMVY</sequence>
<comment type="caution">
    <text evidence="1">The sequence shown here is derived from an EMBL/GenBank/DDBJ whole genome shotgun (WGS) entry which is preliminary data.</text>
</comment>